<accession>A0A0D7BJN9</accession>
<proteinExistence type="predicted"/>
<reference evidence="2 3" key="1">
    <citation type="journal article" date="2015" name="Fungal Genet. Biol.">
        <title>Evolution of novel wood decay mechanisms in Agaricales revealed by the genome sequences of Fistulina hepatica and Cylindrobasidium torrendii.</title>
        <authorList>
            <person name="Floudas D."/>
            <person name="Held B.W."/>
            <person name="Riley R."/>
            <person name="Nagy L.G."/>
            <person name="Koehler G."/>
            <person name="Ransdell A.S."/>
            <person name="Younus H."/>
            <person name="Chow J."/>
            <person name="Chiniquy J."/>
            <person name="Lipzen A."/>
            <person name="Tritt A."/>
            <person name="Sun H."/>
            <person name="Haridas S."/>
            <person name="LaButti K."/>
            <person name="Ohm R.A."/>
            <person name="Kues U."/>
            <person name="Blanchette R.A."/>
            <person name="Grigoriev I.V."/>
            <person name="Minto R.E."/>
            <person name="Hibbett D.S."/>
        </authorList>
    </citation>
    <scope>NUCLEOTIDE SEQUENCE [LARGE SCALE GENOMIC DNA]</scope>
    <source>
        <strain evidence="2 3">FP15055 ss-10</strain>
    </source>
</reference>
<dbReference type="EMBL" id="KN880464">
    <property type="protein sequence ID" value="KIY70677.1"/>
    <property type="molecule type" value="Genomic_DNA"/>
</dbReference>
<sequence>MIIVTPDQPPTSSMRTSLPDEEQMLEDEPTPNGLFSWVVKIPDPEAPLRLSPQREPPPKKQKAAPSSKPVNEDGTSAGTAGQTAGAHTTRKAPKRPAKKGGNLRKKQAAAAAAALIAVKKEEEHEMVTPFDSEMEELATASSSPIP</sequence>
<protein>
    <submittedName>
        <fullName evidence="2">Uncharacterized protein</fullName>
    </submittedName>
</protein>
<feature type="compositionally biased region" description="Low complexity" evidence="1">
    <location>
        <begin position="63"/>
        <end position="87"/>
    </location>
</feature>
<dbReference type="AlphaFoldDB" id="A0A0D7BJN9"/>
<evidence type="ECO:0000313" key="2">
    <source>
        <dbReference type="EMBL" id="KIY70677.1"/>
    </source>
</evidence>
<feature type="compositionally biased region" description="Acidic residues" evidence="1">
    <location>
        <begin position="19"/>
        <end position="29"/>
    </location>
</feature>
<dbReference type="Proteomes" id="UP000054007">
    <property type="component" value="Unassembled WGS sequence"/>
</dbReference>
<name>A0A0D7BJN9_9AGAR</name>
<gene>
    <name evidence="2" type="ORF">CYLTODRAFT_171202</name>
</gene>
<organism evidence="2 3">
    <name type="scientific">Cylindrobasidium torrendii FP15055 ss-10</name>
    <dbReference type="NCBI Taxonomy" id="1314674"/>
    <lineage>
        <taxon>Eukaryota</taxon>
        <taxon>Fungi</taxon>
        <taxon>Dikarya</taxon>
        <taxon>Basidiomycota</taxon>
        <taxon>Agaricomycotina</taxon>
        <taxon>Agaricomycetes</taxon>
        <taxon>Agaricomycetidae</taxon>
        <taxon>Agaricales</taxon>
        <taxon>Marasmiineae</taxon>
        <taxon>Physalacriaceae</taxon>
        <taxon>Cylindrobasidium</taxon>
    </lineage>
</organism>
<feature type="compositionally biased region" description="Basic residues" evidence="1">
    <location>
        <begin position="88"/>
        <end position="107"/>
    </location>
</feature>
<feature type="region of interest" description="Disordered" evidence="1">
    <location>
        <begin position="1"/>
        <end position="146"/>
    </location>
</feature>
<evidence type="ECO:0000313" key="3">
    <source>
        <dbReference type="Proteomes" id="UP000054007"/>
    </source>
</evidence>
<evidence type="ECO:0000256" key="1">
    <source>
        <dbReference type="SAM" id="MobiDB-lite"/>
    </source>
</evidence>
<keyword evidence="3" id="KW-1185">Reference proteome</keyword>